<sequence>MTGRKYEEKGVLVTGRDINEETTRRKVLGPDGQRDYAALRLKKQCFQQI</sequence>
<name>A0A0E9XNC7_ANGAN</name>
<organism evidence="1">
    <name type="scientific">Anguilla anguilla</name>
    <name type="common">European freshwater eel</name>
    <name type="synonym">Muraena anguilla</name>
    <dbReference type="NCBI Taxonomy" id="7936"/>
    <lineage>
        <taxon>Eukaryota</taxon>
        <taxon>Metazoa</taxon>
        <taxon>Chordata</taxon>
        <taxon>Craniata</taxon>
        <taxon>Vertebrata</taxon>
        <taxon>Euteleostomi</taxon>
        <taxon>Actinopterygii</taxon>
        <taxon>Neopterygii</taxon>
        <taxon>Teleostei</taxon>
        <taxon>Anguilliformes</taxon>
        <taxon>Anguillidae</taxon>
        <taxon>Anguilla</taxon>
    </lineage>
</organism>
<evidence type="ECO:0000313" key="1">
    <source>
        <dbReference type="EMBL" id="JAI04175.1"/>
    </source>
</evidence>
<dbReference type="EMBL" id="GBXM01004403">
    <property type="protein sequence ID" value="JAI04175.1"/>
    <property type="molecule type" value="Transcribed_RNA"/>
</dbReference>
<accession>A0A0E9XNC7</accession>
<reference evidence="1" key="1">
    <citation type="submission" date="2014-11" db="EMBL/GenBank/DDBJ databases">
        <authorList>
            <person name="Amaro Gonzalez C."/>
        </authorList>
    </citation>
    <scope>NUCLEOTIDE SEQUENCE</scope>
</reference>
<dbReference type="AlphaFoldDB" id="A0A0E9XNC7"/>
<protein>
    <submittedName>
        <fullName evidence="1">Uncharacterized protein</fullName>
    </submittedName>
</protein>
<proteinExistence type="predicted"/>
<reference evidence="1" key="2">
    <citation type="journal article" date="2015" name="Fish Shellfish Immunol.">
        <title>Early steps in the European eel (Anguilla anguilla)-Vibrio vulnificus interaction in the gills: Role of the RtxA13 toxin.</title>
        <authorList>
            <person name="Callol A."/>
            <person name="Pajuelo D."/>
            <person name="Ebbesson L."/>
            <person name="Teles M."/>
            <person name="MacKenzie S."/>
            <person name="Amaro C."/>
        </authorList>
    </citation>
    <scope>NUCLEOTIDE SEQUENCE</scope>
</reference>